<dbReference type="InterPro" id="IPR008969">
    <property type="entry name" value="CarboxyPept-like_regulatory"/>
</dbReference>
<keyword evidence="2" id="KW-0732">Signal</keyword>
<feature type="domain" description="TonB-dependent receptor-like beta-barrel" evidence="7">
    <location>
        <begin position="442"/>
        <end position="927"/>
    </location>
</feature>
<dbReference type="GO" id="GO:0009279">
    <property type="term" value="C:cell outer membrane"/>
    <property type="evidence" value="ECO:0007669"/>
    <property type="project" value="UniProtKB-SubCell"/>
</dbReference>
<dbReference type="InterPro" id="IPR010917">
    <property type="entry name" value="TonB_rcpt_CS"/>
</dbReference>
<evidence type="ECO:0000256" key="3">
    <source>
        <dbReference type="ARBA" id="ARBA00023077"/>
    </source>
</evidence>
<evidence type="ECO:0000256" key="2">
    <source>
        <dbReference type="ARBA" id="ARBA00022729"/>
    </source>
</evidence>
<dbReference type="Gene3D" id="2.170.130.10">
    <property type="entry name" value="TonB-dependent receptor, plug domain"/>
    <property type="match status" value="1"/>
</dbReference>
<keyword evidence="9" id="KW-0675">Receptor</keyword>
<sequence length="963" mass="106694">MCLSITSVLYAQQGTIRGTVTDAADGEPLVGVNILVKGTSNGASTDLDGKFDIKVPSGTYDLRLSYISYESMTVRDIDVAPGEVTVVDNIQLQTATEHMEEVVVSAESINISEAALLTKKKNSPNFLDGISSETITQTGASDAADALKKVTGVSIQGGKYVYVRGLGDRYTKTMLNSVEIPSLDPTKNSLQVDIFPTSLIQNMVINKTATAELPADFTGGIVNIETIDFPEKPIFNVSASTNYNPAMHFNNNFLTNSGSKTDFLGFDSGARALPELAKENQNDIPTPISGASDDQVYNFVNSFNSKLGPTKSTNAMDYTLGLSLGNQFDVGSENKLGYVFSGTYKHSSNHFNNYSFGEYQVPSDPGQTELVRANTQNGKVSEKNVLLGGLAGIAFKTARSKYKLTGMHLQNGERKATNFLINNSESAPGQSGYLGDSHNLEYGERSITNAMLNGTHYFKDGKWEIDWRLSPTLSEMKDPDVRNVTYTLSGQEPNPNYVFNAGAGGYPSRLWRSMDETNLVGRVNISKEYKLLGETATFKFGGSHVYKQRDYEILSYDMAFFGNQPNWTGDPSEILVDENIYGGGSNGVIYYQSGNIEPNPNAYSSNVQKSSFYISNEFSLSQNIKADVGVRAEKYVQRHTGRSVRFAQGDQNARNLDDAKVLDALDFFPSANVTYSLSKDMNFRFSYSKTIARPSFRELSFAQILDPISNRRFNGGLFQIGCDTNGQNCTWDGNLTETRIQNFDFRWEQFFSRNQMLSVSAFYKLFKDPIELVRLRNSPTTSEYQPRNVGNGQVFGAELEIRKSLEFISSAFENIGFNGNVTVVKSQIKMTEDEFQARKDYQRQGQNVDDQRQMAGQAPYIINAGLTYENPEIGFDTGLFYNVKGETLVLVGGGIFPDVYSDPFHSLRFNLNKSFGAASVSLNISNILSEKREEMYQGFRAEDQVYSRFNPGRNVSLGFKYSF</sequence>
<evidence type="ECO:0000256" key="1">
    <source>
        <dbReference type="ARBA" id="ARBA00004442"/>
    </source>
</evidence>
<dbReference type="Proteomes" id="UP000324595">
    <property type="component" value="Unassembled WGS sequence"/>
</dbReference>
<dbReference type="AlphaFoldDB" id="A0A5D3YN10"/>
<dbReference type="PROSITE" id="PS01156">
    <property type="entry name" value="TONB_DEPENDENT_REC_2"/>
    <property type="match status" value="1"/>
</dbReference>
<dbReference type="PANTHER" id="PTHR40980:SF5">
    <property type="entry name" value="TONB-DEPENDENT RECEPTOR"/>
    <property type="match status" value="1"/>
</dbReference>
<gene>
    <name evidence="9" type="ORF">LX73_0884</name>
</gene>
<dbReference type="RefSeq" id="WP_211359355.1">
    <property type="nucleotide sequence ID" value="NZ_VNHY01000001.1"/>
</dbReference>
<comment type="subcellular location">
    <subcellularLocation>
        <location evidence="1 6">Cell outer membrane</location>
    </subcellularLocation>
</comment>
<dbReference type="SUPFAM" id="SSF56935">
    <property type="entry name" value="Porins"/>
    <property type="match status" value="1"/>
</dbReference>
<dbReference type="Pfam" id="PF07715">
    <property type="entry name" value="Plug"/>
    <property type="match status" value="1"/>
</dbReference>
<name>A0A5D3YN10_9BACT</name>
<dbReference type="SUPFAM" id="SSF49464">
    <property type="entry name" value="Carboxypeptidase regulatory domain-like"/>
    <property type="match status" value="1"/>
</dbReference>
<proteinExistence type="inferred from homology"/>
<dbReference type="InterPro" id="IPR000531">
    <property type="entry name" value="Beta-barrel_TonB"/>
</dbReference>
<evidence type="ECO:0000256" key="4">
    <source>
        <dbReference type="ARBA" id="ARBA00023136"/>
    </source>
</evidence>
<protein>
    <submittedName>
        <fullName evidence="9">TonB-dependent Receptor Plug Domain</fullName>
    </submittedName>
</protein>
<dbReference type="Pfam" id="PF13715">
    <property type="entry name" value="CarbopepD_reg_2"/>
    <property type="match status" value="1"/>
</dbReference>
<keyword evidence="3 6" id="KW-0798">TonB box</keyword>
<evidence type="ECO:0000313" key="9">
    <source>
        <dbReference type="EMBL" id="TYP95575.1"/>
    </source>
</evidence>
<evidence type="ECO:0000259" key="7">
    <source>
        <dbReference type="Pfam" id="PF00593"/>
    </source>
</evidence>
<dbReference type="PANTHER" id="PTHR40980">
    <property type="entry name" value="PLUG DOMAIN-CONTAINING PROTEIN"/>
    <property type="match status" value="1"/>
</dbReference>
<dbReference type="Gene3D" id="2.60.40.1120">
    <property type="entry name" value="Carboxypeptidase-like, regulatory domain"/>
    <property type="match status" value="1"/>
</dbReference>
<accession>A0A5D3YN10</accession>
<evidence type="ECO:0000313" key="10">
    <source>
        <dbReference type="Proteomes" id="UP000324595"/>
    </source>
</evidence>
<dbReference type="InterPro" id="IPR036942">
    <property type="entry name" value="Beta-barrel_TonB_sf"/>
</dbReference>
<keyword evidence="5" id="KW-0998">Cell outer membrane</keyword>
<keyword evidence="4 6" id="KW-0472">Membrane</keyword>
<evidence type="ECO:0000259" key="8">
    <source>
        <dbReference type="Pfam" id="PF07715"/>
    </source>
</evidence>
<dbReference type="Gene3D" id="2.40.170.20">
    <property type="entry name" value="TonB-dependent receptor, beta-barrel domain"/>
    <property type="match status" value="1"/>
</dbReference>
<feature type="domain" description="TonB-dependent receptor plug" evidence="8">
    <location>
        <begin position="120"/>
        <end position="220"/>
    </location>
</feature>
<reference evidence="9 10" key="1">
    <citation type="submission" date="2019-07" db="EMBL/GenBank/DDBJ databases">
        <title>Genomic Encyclopedia of Archaeal and Bacterial Type Strains, Phase II (KMG-II): from individual species to whole genera.</title>
        <authorList>
            <person name="Goeker M."/>
        </authorList>
    </citation>
    <scope>NUCLEOTIDE SEQUENCE [LARGE SCALE GENOMIC DNA]</scope>
    <source>
        <strain evidence="9 10">DSM 21935</strain>
    </source>
</reference>
<comment type="similarity">
    <text evidence="6">Belongs to the TonB-dependent receptor family.</text>
</comment>
<evidence type="ECO:0000256" key="6">
    <source>
        <dbReference type="RuleBase" id="RU003357"/>
    </source>
</evidence>
<dbReference type="Pfam" id="PF00593">
    <property type="entry name" value="TonB_dep_Rec_b-barrel"/>
    <property type="match status" value="1"/>
</dbReference>
<dbReference type="InterPro" id="IPR037066">
    <property type="entry name" value="Plug_dom_sf"/>
</dbReference>
<organism evidence="9 10">
    <name type="scientific">Fodinibius salinus</name>
    <dbReference type="NCBI Taxonomy" id="860790"/>
    <lineage>
        <taxon>Bacteria</taxon>
        <taxon>Pseudomonadati</taxon>
        <taxon>Balneolota</taxon>
        <taxon>Balneolia</taxon>
        <taxon>Balneolales</taxon>
        <taxon>Balneolaceae</taxon>
        <taxon>Fodinibius</taxon>
    </lineage>
</organism>
<evidence type="ECO:0000256" key="5">
    <source>
        <dbReference type="ARBA" id="ARBA00023237"/>
    </source>
</evidence>
<dbReference type="EMBL" id="VNHY01000001">
    <property type="protein sequence ID" value="TYP95575.1"/>
    <property type="molecule type" value="Genomic_DNA"/>
</dbReference>
<dbReference type="InterPro" id="IPR012910">
    <property type="entry name" value="Plug_dom"/>
</dbReference>
<comment type="caution">
    <text evidence="9">The sequence shown here is derived from an EMBL/GenBank/DDBJ whole genome shotgun (WGS) entry which is preliminary data.</text>
</comment>
<keyword evidence="10" id="KW-1185">Reference proteome</keyword>